<dbReference type="EnsemblPlants" id="AET5Gv21045200.2">
    <property type="protein sequence ID" value="AET5Gv21045200.2"/>
    <property type="gene ID" value="AET5Gv21045200"/>
</dbReference>
<protein>
    <recommendedName>
        <fullName evidence="4">F-box domain-containing protein</fullName>
    </recommendedName>
</protein>
<reference evidence="3" key="1">
    <citation type="journal article" date="2014" name="Science">
        <title>Ancient hybridizations among the ancestral genomes of bread wheat.</title>
        <authorList>
            <consortium name="International Wheat Genome Sequencing Consortium,"/>
            <person name="Marcussen T."/>
            <person name="Sandve S.R."/>
            <person name="Heier L."/>
            <person name="Spannagl M."/>
            <person name="Pfeifer M."/>
            <person name="Jakobsen K.S."/>
            <person name="Wulff B.B."/>
            <person name="Steuernagel B."/>
            <person name="Mayer K.F."/>
            <person name="Olsen O.A."/>
        </authorList>
    </citation>
    <scope>NUCLEOTIDE SEQUENCE [LARGE SCALE GENOMIC DNA]</scope>
    <source>
        <strain evidence="3">cv. AL8/78</strain>
    </source>
</reference>
<evidence type="ECO:0000313" key="2">
    <source>
        <dbReference type="EnsemblPlants" id="AET5Gv21045200.2"/>
    </source>
</evidence>
<dbReference type="InterPro" id="IPR036047">
    <property type="entry name" value="F-box-like_dom_sf"/>
</dbReference>
<reference evidence="3" key="2">
    <citation type="journal article" date="2017" name="Nat. Plants">
        <title>The Aegilops tauschii genome reveals multiple impacts of transposons.</title>
        <authorList>
            <person name="Zhao G."/>
            <person name="Zou C."/>
            <person name="Li K."/>
            <person name="Wang K."/>
            <person name="Li T."/>
            <person name="Gao L."/>
            <person name="Zhang X."/>
            <person name="Wang H."/>
            <person name="Yang Z."/>
            <person name="Liu X."/>
            <person name="Jiang W."/>
            <person name="Mao L."/>
            <person name="Kong X."/>
            <person name="Jiao Y."/>
            <person name="Jia J."/>
        </authorList>
    </citation>
    <scope>NUCLEOTIDE SEQUENCE [LARGE SCALE GENOMIC DNA]</scope>
    <source>
        <strain evidence="3">cv. AL8/78</strain>
    </source>
</reference>
<evidence type="ECO:0000313" key="3">
    <source>
        <dbReference type="Proteomes" id="UP000015105"/>
    </source>
</evidence>
<reference evidence="2" key="3">
    <citation type="journal article" date="2017" name="Nature">
        <title>Genome sequence of the progenitor of the wheat D genome Aegilops tauschii.</title>
        <authorList>
            <person name="Luo M.C."/>
            <person name="Gu Y.Q."/>
            <person name="Puiu D."/>
            <person name="Wang H."/>
            <person name="Twardziok S.O."/>
            <person name="Deal K.R."/>
            <person name="Huo N."/>
            <person name="Zhu T."/>
            <person name="Wang L."/>
            <person name="Wang Y."/>
            <person name="McGuire P.E."/>
            <person name="Liu S."/>
            <person name="Long H."/>
            <person name="Ramasamy R.K."/>
            <person name="Rodriguez J.C."/>
            <person name="Van S.L."/>
            <person name="Yuan L."/>
            <person name="Wang Z."/>
            <person name="Xia Z."/>
            <person name="Xiao L."/>
            <person name="Anderson O.D."/>
            <person name="Ouyang S."/>
            <person name="Liang Y."/>
            <person name="Zimin A.V."/>
            <person name="Pertea G."/>
            <person name="Qi P."/>
            <person name="Bennetzen J.L."/>
            <person name="Dai X."/>
            <person name="Dawson M.W."/>
            <person name="Muller H.G."/>
            <person name="Kugler K."/>
            <person name="Rivarola-Duarte L."/>
            <person name="Spannagl M."/>
            <person name="Mayer K.F.X."/>
            <person name="Lu F.H."/>
            <person name="Bevan M.W."/>
            <person name="Leroy P."/>
            <person name="Li P."/>
            <person name="You F.M."/>
            <person name="Sun Q."/>
            <person name="Liu Z."/>
            <person name="Lyons E."/>
            <person name="Wicker T."/>
            <person name="Salzberg S.L."/>
            <person name="Devos K.M."/>
            <person name="Dvorak J."/>
        </authorList>
    </citation>
    <scope>NUCLEOTIDE SEQUENCE [LARGE SCALE GENOMIC DNA]</scope>
    <source>
        <strain evidence="2">cv. AL8/78</strain>
    </source>
</reference>
<name>A0A453M4S0_AEGTS</name>
<dbReference type="Proteomes" id="UP000015105">
    <property type="component" value="Chromosome 5D"/>
</dbReference>
<feature type="region of interest" description="Disordered" evidence="1">
    <location>
        <begin position="1"/>
        <end position="26"/>
    </location>
</feature>
<dbReference type="Gene3D" id="1.20.1280.50">
    <property type="match status" value="1"/>
</dbReference>
<dbReference type="PANTHER" id="PTHR32133">
    <property type="entry name" value="OS07G0120400 PROTEIN"/>
    <property type="match status" value="1"/>
</dbReference>
<dbReference type="PANTHER" id="PTHR32133:SF318">
    <property type="entry name" value="GENOME ASSEMBLY, CHROMOSOME: II"/>
    <property type="match status" value="1"/>
</dbReference>
<feature type="compositionally biased region" description="Polar residues" evidence="1">
    <location>
        <begin position="1"/>
        <end position="10"/>
    </location>
</feature>
<dbReference type="Gramene" id="AET5Gv21045200.2">
    <property type="protein sequence ID" value="AET5Gv21045200.2"/>
    <property type="gene ID" value="AET5Gv21045200"/>
</dbReference>
<evidence type="ECO:0000256" key="1">
    <source>
        <dbReference type="SAM" id="MobiDB-lite"/>
    </source>
</evidence>
<accession>A0A453M4S0</accession>
<reference evidence="2" key="5">
    <citation type="journal article" date="2021" name="G3 (Bethesda)">
        <title>Aegilops tauschii genome assembly Aet v5.0 features greater sequence contiguity and improved annotation.</title>
        <authorList>
            <person name="Wang L."/>
            <person name="Zhu T."/>
            <person name="Rodriguez J.C."/>
            <person name="Deal K.R."/>
            <person name="Dubcovsky J."/>
            <person name="McGuire P.E."/>
            <person name="Lux T."/>
            <person name="Spannagl M."/>
            <person name="Mayer K.F.X."/>
            <person name="Baldrich P."/>
            <person name="Meyers B.C."/>
            <person name="Huo N."/>
            <person name="Gu Y.Q."/>
            <person name="Zhou H."/>
            <person name="Devos K.M."/>
            <person name="Bennetzen J.L."/>
            <person name="Unver T."/>
            <person name="Budak H."/>
            <person name="Gulick P.J."/>
            <person name="Galiba G."/>
            <person name="Kalapos B."/>
            <person name="Nelson D.R."/>
            <person name="Li P."/>
            <person name="You F.M."/>
            <person name="Luo M.C."/>
            <person name="Dvorak J."/>
        </authorList>
    </citation>
    <scope>NUCLEOTIDE SEQUENCE [LARGE SCALE GENOMIC DNA]</scope>
    <source>
        <strain evidence="2">cv. AL8/78</strain>
    </source>
</reference>
<dbReference type="AlphaFoldDB" id="A0A453M4S0"/>
<reference evidence="2" key="4">
    <citation type="submission" date="2019-03" db="UniProtKB">
        <authorList>
            <consortium name="EnsemblPlants"/>
        </authorList>
    </citation>
    <scope>IDENTIFICATION</scope>
</reference>
<evidence type="ECO:0008006" key="4">
    <source>
        <dbReference type="Google" id="ProtNLM"/>
    </source>
</evidence>
<organism evidence="2 3">
    <name type="scientific">Aegilops tauschii subsp. strangulata</name>
    <name type="common">Goatgrass</name>
    <dbReference type="NCBI Taxonomy" id="200361"/>
    <lineage>
        <taxon>Eukaryota</taxon>
        <taxon>Viridiplantae</taxon>
        <taxon>Streptophyta</taxon>
        <taxon>Embryophyta</taxon>
        <taxon>Tracheophyta</taxon>
        <taxon>Spermatophyta</taxon>
        <taxon>Magnoliopsida</taxon>
        <taxon>Liliopsida</taxon>
        <taxon>Poales</taxon>
        <taxon>Poaceae</taxon>
        <taxon>BOP clade</taxon>
        <taxon>Pooideae</taxon>
        <taxon>Triticodae</taxon>
        <taxon>Triticeae</taxon>
        <taxon>Triticinae</taxon>
        <taxon>Aegilops</taxon>
    </lineage>
</organism>
<keyword evidence="3" id="KW-1185">Reference proteome</keyword>
<proteinExistence type="predicted"/>
<sequence>SLSPISNFSPPETLARGRTMPPPRPPPVLMEELLEEVFFRLPPDEPAWLVRASAACKPWRRILADRGFRRRYREFHRTPPVLGFFEKGGARLVPIYSHFPAQADHPDWHVMDCRHGRALFADIGKSYLIVLDPMTGHQRRVPSPSNNLIGFTAAVLCTAQGCDHHGCQDGHFLVAVVRPKKFEEITSGWLYSSETDLWTEFASVNHPNANYFSNMDAPSVLVGDALYFNIDGVIECQLGTLRLSTFEKPIDGNGTVMMAEDGGLGYAAVVDVTDLTLWSREAGPEGAMGWTKLRVIDLKALLPDGALFITTQYGISRSPRSLMISGIAEGTQVIFVSTWVGSYMADLKSGRARMVSRPGRKVFPYMNFYLPAAAMEAASTGQGQ</sequence>
<dbReference type="SUPFAM" id="SSF81383">
    <property type="entry name" value="F-box domain"/>
    <property type="match status" value="1"/>
</dbReference>